<gene>
    <name evidence="1" type="ORF">SteCoe_6967</name>
</gene>
<accession>A0A1R2CNU0</accession>
<protein>
    <submittedName>
        <fullName evidence="1">Uncharacterized protein</fullName>
    </submittedName>
</protein>
<keyword evidence="2" id="KW-1185">Reference proteome</keyword>
<proteinExistence type="predicted"/>
<dbReference type="Proteomes" id="UP000187209">
    <property type="component" value="Unassembled WGS sequence"/>
</dbReference>
<name>A0A1R2CNU0_9CILI</name>
<dbReference type="AlphaFoldDB" id="A0A1R2CNU0"/>
<evidence type="ECO:0000313" key="2">
    <source>
        <dbReference type="Proteomes" id="UP000187209"/>
    </source>
</evidence>
<reference evidence="1 2" key="1">
    <citation type="submission" date="2016-11" db="EMBL/GenBank/DDBJ databases">
        <title>The macronuclear genome of Stentor coeruleus: a giant cell with tiny introns.</title>
        <authorList>
            <person name="Slabodnick M."/>
            <person name="Ruby J.G."/>
            <person name="Reiff S.B."/>
            <person name="Swart E.C."/>
            <person name="Gosai S."/>
            <person name="Prabakaran S."/>
            <person name="Witkowska E."/>
            <person name="Larue G.E."/>
            <person name="Fisher S."/>
            <person name="Freeman R.M."/>
            <person name="Gunawardena J."/>
            <person name="Chu W."/>
            <person name="Stover N.A."/>
            <person name="Gregory B.D."/>
            <person name="Nowacki M."/>
            <person name="Derisi J."/>
            <person name="Roy S.W."/>
            <person name="Marshall W.F."/>
            <person name="Sood P."/>
        </authorList>
    </citation>
    <scope>NUCLEOTIDE SEQUENCE [LARGE SCALE GENOMIC DNA]</scope>
    <source>
        <strain evidence="1">WM001</strain>
    </source>
</reference>
<sequence>MSCNFIESSTPKLAISLINKFIEIIAMNAPNHDVSKHIVVTALEISIEILTRKKVNSITPYILQTASELVNLHKSLYALFVKHSQEDQLSLNFQKFIAQDNIKDYIMSLENMMKCDQNTSQTLFGKLKNILISYIEANKVTR</sequence>
<dbReference type="EMBL" id="MPUH01000098">
    <property type="protein sequence ID" value="OMJ90683.1"/>
    <property type="molecule type" value="Genomic_DNA"/>
</dbReference>
<comment type="caution">
    <text evidence="1">The sequence shown here is derived from an EMBL/GenBank/DDBJ whole genome shotgun (WGS) entry which is preliminary data.</text>
</comment>
<evidence type="ECO:0000313" key="1">
    <source>
        <dbReference type="EMBL" id="OMJ90683.1"/>
    </source>
</evidence>
<organism evidence="1 2">
    <name type="scientific">Stentor coeruleus</name>
    <dbReference type="NCBI Taxonomy" id="5963"/>
    <lineage>
        <taxon>Eukaryota</taxon>
        <taxon>Sar</taxon>
        <taxon>Alveolata</taxon>
        <taxon>Ciliophora</taxon>
        <taxon>Postciliodesmatophora</taxon>
        <taxon>Heterotrichea</taxon>
        <taxon>Heterotrichida</taxon>
        <taxon>Stentoridae</taxon>
        <taxon>Stentor</taxon>
    </lineage>
</organism>